<dbReference type="Proteomes" id="UP000663866">
    <property type="component" value="Unassembled WGS sequence"/>
</dbReference>
<evidence type="ECO:0000256" key="8">
    <source>
        <dbReference type="ARBA" id="ARBA00022833"/>
    </source>
</evidence>
<name>A0A819CRL5_9BILA</name>
<comment type="cofactor">
    <cofactor evidence="14">
        <name>Zn(2+)</name>
        <dbReference type="ChEBI" id="CHEBI:29105"/>
    </cofactor>
    <text evidence="14">Binds 1 zinc ion per subunit.</text>
</comment>
<organism evidence="17 18">
    <name type="scientific">Rotaria magnacalcarata</name>
    <dbReference type="NCBI Taxonomy" id="392030"/>
    <lineage>
        <taxon>Eukaryota</taxon>
        <taxon>Metazoa</taxon>
        <taxon>Spiralia</taxon>
        <taxon>Gnathifera</taxon>
        <taxon>Rotifera</taxon>
        <taxon>Eurotatoria</taxon>
        <taxon>Bdelloidea</taxon>
        <taxon>Philodinida</taxon>
        <taxon>Philodinidae</taxon>
        <taxon>Rotaria</taxon>
    </lineage>
</organism>
<evidence type="ECO:0000256" key="12">
    <source>
        <dbReference type="ARBA" id="ARBA00023146"/>
    </source>
</evidence>
<dbReference type="HAMAP" id="MF_00036_B">
    <property type="entry name" value="Ala_tRNA_synth_B"/>
    <property type="match status" value="1"/>
</dbReference>
<comment type="domain">
    <text evidence="14">Consists of three domains; the N-terminal catalytic domain, the editing domain and the C-terminal C-Ala domain. The editing domain removes incorrectly charged amino acids, while the C-Ala domain, along with tRNA(Ala), serves as a bridge to cooperatively bring together the editing and aminoacylation centers thus stimulating deacylation of misacylated tRNAs.</text>
</comment>
<dbReference type="InterPro" id="IPR045864">
    <property type="entry name" value="aa-tRNA-synth_II/BPL/LPL"/>
</dbReference>
<dbReference type="Pfam" id="PF07973">
    <property type="entry name" value="tRNA_SAD"/>
    <property type="match status" value="1"/>
</dbReference>
<evidence type="ECO:0000256" key="10">
    <source>
        <dbReference type="ARBA" id="ARBA00022884"/>
    </source>
</evidence>
<evidence type="ECO:0000256" key="2">
    <source>
        <dbReference type="ARBA" id="ARBA00013168"/>
    </source>
</evidence>
<feature type="domain" description="Alanyl-transfer RNA synthetases family profile" evidence="15">
    <location>
        <begin position="27"/>
        <end position="779"/>
    </location>
</feature>
<evidence type="ECO:0000256" key="9">
    <source>
        <dbReference type="ARBA" id="ARBA00022840"/>
    </source>
</evidence>
<proteinExistence type="inferred from homology"/>
<dbReference type="SMART" id="SM00863">
    <property type="entry name" value="tRNA_SAD"/>
    <property type="match status" value="1"/>
</dbReference>
<evidence type="ECO:0000256" key="7">
    <source>
        <dbReference type="ARBA" id="ARBA00022741"/>
    </source>
</evidence>
<keyword evidence="8 14" id="KW-0862">Zinc</keyword>
<dbReference type="GO" id="GO:0005524">
    <property type="term" value="F:ATP binding"/>
    <property type="evidence" value="ECO:0007669"/>
    <property type="project" value="UniProtKB-UniRule"/>
</dbReference>
<feature type="binding site" evidence="14">
    <location>
        <position position="640"/>
    </location>
    <ligand>
        <name>Zn(2+)</name>
        <dbReference type="ChEBI" id="CHEBI:29105"/>
    </ligand>
</feature>
<dbReference type="SUPFAM" id="SSF55186">
    <property type="entry name" value="ThrRS/AlaRS common domain"/>
    <property type="match status" value="1"/>
</dbReference>
<evidence type="ECO:0000256" key="14">
    <source>
        <dbReference type="HAMAP-Rule" id="MF_03133"/>
    </source>
</evidence>
<comment type="catalytic activity">
    <reaction evidence="13 14">
        <text>tRNA(Ala) + L-alanine + ATP = L-alanyl-tRNA(Ala) + AMP + diphosphate</text>
        <dbReference type="Rhea" id="RHEA:12540"/>
        <dbReference type="Rhea" id="RHEA-COMP:9657"/>
        <dbReference type="Rhea" id="RHEA-COMP:9923"/>
        <dbReference type="ChEBI" id="CHEBI:30616"/>
        <dbReference type="ChEBI" id="CHEBI:33019"/>
        <dbReference type="ChEBI" id="CHEBI:57972"/>
        <dbReference type="ChEBI" id="CHEBI:78442"/>
        <dbReference type="ChEBI" id="CHEBI:78497"/>
        <dbReference type="ChEBI" id="CHEBI:456215"/>
        <dbReference type="EC" id="6.1.1.7"/>
    </reaction>
</comment>
<keyword evidence="9 14" id="KW-0067">ATP-binding</keyword>
<keyword evidence="4 14" id="KW-0820">tRNA-binding</keyword>
<feature type="binding site" evidence="14">
    <location>
        <position position="636"/>
    </location>
    <ligand>
        <name>Zn(2+)</name>
        <dbReference type="ChEBI" id="CHEBI:29105"/>
    </ligand>
</feature>
<dbReference type="SUPFAM" id="SSF50447">
    <property type="entry name" value="Translation proteins"/>
    <property type="match status" value="1"/>
</dbReference>
<dbReference type="Gene3D" id="3.30.980.10">
    <property type="entry name" value="Threonyl-trna Synthetase, Chain A, domain 2"/>
    <property type="match status" value="1"/>
</dbReference>
<comment type="caution">
    <text evidence="17">The sequence shown here is derived from an EMBL/GenBank/DDBJ whole genome shotgun (WGS) entry which is preliminary data.</text>
</comment>
<evidence type="ECO:0000256" key="11">
    <source>
        <dbReference type="ARBA" id="ARBA00022917"/>
    </source>
</evidence>
<dbReference type="InterPro" id="IPR023033">
    <property type="entry name" value="Ala_tRNA_ligase_euk/bac"/>
</dbReference>
<keyword evidence="5 14" id="KW-0436">Ligase</keyword>
<dbReference type="PANTHER" id="PTHR11777:SF9">
    <property type="entry name" value="ALANINE--TRNA LIGASE, CYTOPLASMIC"/>
    <property type="match status" value="1"/>
</dbReference>
<sequence>MLQLFINSSYRFVYCARYYSTNHQLQWSSSRVRQTFIDYFTRHSQIPHINIPSSSVIPPKDAGTYFVNSGMNQFKSIFLSHQDKVSKQCVVNYQKCIRVGGKHNDLSDVGHDTYHHTFFEMLGNWSFNNSYFKREACTMAYDLLTRIYGIEKNRLFFTYFNGENNLIQPDYETKQIWMDLGIDSNRILPFGMKENFWEMSEVGPCGPCTEIHYDHTSQGDPLQVNRDNPRVVELWNLVFMQYERRQDKSLIPLHNCHVDTGMGLERLVAVLNSFESNYDTDLFTPLFDTIHSYCHPSCSIPVYSQANKNQQYAYRLLADHVRMFTIAIGDGLIPEKKGIGGLLKKMIERATRIAYEYLHIDEENVAIISKLIPITTQILSQAYPDLNEKLNRTMEIIKYCEVNYMKKYKLAKPLLEKFIQDKILKSDYFISGDDIYRLYAGKINHVNVPLEMIEDYTRLFPVVKFDWSNFEELMREETRKSKIFSVYNKTIKTNENVSQHPTDKILDLIKQCSSLKQTIDEPYKYQADKSLNAKVQLIIQNNNSKNQLTVFQSIDKNCKYYVLLDQTNFYSTGGGQTFDHGKIQFSNNLIFQVENVFRLHEHILHYGYFLGNENIDDKNVVCCVDMKRRLNLSRNHTTTHLVNRILRELLNDSNLIQKASLIHEDYFIFEYSSINTNANDNIFEELEKRVNETIDLNLPISISSHKYNSIRSDLNIYRLSNELYPSDVRCVNIGESYSRELCCGTHVSSTNEIEDFLIVRVDSKGQSNKRLYCLTGSFAKNVRYLFENDFQKQFHYLKQNHDQISVDELYSQCRKLREIYLDEKSLLFPFNQRSEYLNHWHKLMPDKKILRKYLLNQLNEDSKKNFIHSNVDLPIYDIGYMLLRYDDENNTRKHQPYVIYINFQQRLMIVYLKNPRQRSQLIEKMRNQSEMTMIENFENYDQQTQDLFTTTKKLIVFKPIDKNRFDRMNFQQMCDELF</sequence>
<feature type="binding site" evidence="14">
    <location>
        <position position="746"/>
    </location>
    <ligand>
        <name>Zn(2+)</name>
        <dbReference type="ChEBI" id="CHEBI:29105"/>
    </ligand>
</feature>
<evidence type="ECO:0000256" key="4">
    <source>
        <dbReference type="ARBA" id="ARBA00022555"/>
    </source>
</evidence>
<dbReference type="InterPro" id="IPR018162">
    <property type="entry name" value="Ala-tRNA-ligase_IIc_anticod-bd"/>
</dbReference>
<evidence type="ECO:0000256" key="3">
    <source>
        <dbReference type="ARBA" id="ARBA00017959"/>
    </source>
</evidence>
<dbReference type="GO" id="GO:0004813">
    <property type="term" value="F:alanine-tRNA ligase activity"/>
    <property type="evidence" value="ECO:0007669"/>
    <property type="project" value="UniProtKB-UniRule"/>
</dbReference>
<dbReference type="InterPro" id="IPR002318">
    <property type="entry name" value="Ala-tRNA-lgiase_IIc"/>
</dbReference>
<dbReference type="PROSITE" id="PS50860">
    <property type="entry name" value="AA_TRNA_LIGASE_II_ALA"/>
    <property type="match status" value="1"/>
</dbReference>
<dbReference type="InterPro" id="IPR012947">
    <property type="entry name" value="tRNA_SAD"/>
</dbReference>
<dbReference type="InterPro" id="IPR018163">
    <property type="entry name" value="Thr/Ala-tRNA-synth_IIc_edit"/>
</dbReference>
<dbReference type="EMBL" id="CAJNOV010000023">
    <property type="protein sequence ID" value="CAF0959030.1"/>
    <property type="molecule type" value="Genomic_DNA"/>
</dbReference>
<dbReference type="FunFam" id="3.30.930.10:FF:000011">
    <property type="entry name" value="Alanine--tRNA ligase, cytoplasmic"/>
    <property type="match status" value="1"/>
</dbReference>
<dbReference type="SUPFAM" id="SSF55681">
    <property type="entry name" value="Class II aaRS and biotin synthetases"/>
    <property type="match status" value="1"/>
</dbReference>
<evidence type="ECO:0000313" key="18">
    <source>
        <dbReference type="Proteomes" id="UP000663866"/>
    </source>
</evidence>
<dbReference type="EC" id="6.1.1.7" evidence="2"/>
<accession>A0A819CRL5</accession>
<dbReference type="EMBL" id="CAJOBG010000500">
    <property type="protein sequence ID" value="CAF3822306.1"/>
    <property type="molecule type" value="Genomic_DNA"/>
</dbReference>
<dbReference type="SUPFAM" id="SSF101353">
    <property type="entry name" value="Putative anticodon-binding domain of alanyl-tRNA synthetase (AlaRS)"/>
    <property type="match status" value="1"/>
</dbReference>
<comment type="function">
    <text evidence="14">Catalyzes the attachment of alanine to tRNA(Ala) in a two-step reaction: alanine is first activated by ATP to form Ala-AMP and then transferred to the acceptor end of tRNA(Ala). Also edits incorrectly charged tRNA(Ala) via its editing domain.</text>
</comment>
<dbReference type="GO" id="GO:0000049">
    <property type="term" value="F:tRNA binding"/>
    <property type="evidence" value="ECO:0007669"/>
    <property type="project" value="UniProtKB-KW"/>
</dbReference>
<keyword evidence="10 14" id="KW-0694">RNA-binding</keyword>
<evidence type="ECO:0000256" key="6">
    <source>
        <dbReference type="ARBA" id="ARBA00022723"/>
    </source>
</evidence>
<dbReference type="InterPro" id="IPR018165">
    <property type="entry name" value="Ala-tRNA-synth_IIc_core"/>
</dbReference>
<feature type="binding site" evidence="14">
    <location>
        <position position="742"/>
    </location>
    <ligand>
        <name>Zn(2+)</name>
        <dbReference type="ChEBI" id="CHEBI:29105"/>
    </ligand>
</feature>
<dbReference type="PANTHER" id="PTHR11777">
    <property type="entry name" value="ALANYL-TRNA SYNTHETASE"/>
    <property type="match status" value="1"/>
</dbReference>
<keyword evidence="18" id="KW-1185">Reference proteome</keyword>
<dbReference type="CDD" id="cd00673">
    <property type="entry name" value="AlaRS_core"/>
    <property type="match status" value="1"/>
</dbReference>
<dbReference type="Pfam" id="PF01411">
    <property type="entry name" value="tRNA-synt_2c"/>
    <property type="match status" value="1"/>
</dbReference>
<evidence type="ECO:0000313" key="17">
    <source>
        <dbReference type="EMBL" id="CAF3822306.1"/>
    </source>
</evidence>
<gene>
    <name evidence="16" type="ORF">CJN711_LOCUS327</name>
    <name evidence="17" type="ORF">OVN521_LOCUS5127</name>
</gene>
<dbReference type="Proteomes" id="UP000663855">
    <property type="component" value="Unassembled WGS sequence"/>
</dbReference>
<dbReference type="InterPro" id="IPR050058">
    <property type="entry name" value="Ala-tRNA_ligase"/>
</dbReference>
<dbReference type="InterPro" id="IPR009000">
    <property type="entry name" value="Transl_B-barrel_sf"/>
</dbReference>
<keyword evidence="6 14" id="KW-0479">Metal-binding</keyword>
<keyword evidence="7 14" id="KW-0547">Nucleotide-binding</keyword>
<dbReference type="GO" id="GO:0002161">
    <property type="term" value="F:aminoacyl-tRNA deacylase activity"/>
    <property type="evidence" value="ECO:0007669"/>
    <property type="project" value="TreeGrafter"/>
</dbReference>
<dbReference type="AlphaFoldDB" id="A0A819CRL5"/>
<dbReference type="GO" id="GO:0008270">
    <property type="term" value="F:zinc ion binding"/>
    <property type="evidence" value="ECO:0007669"/>
    <property type="project" value="UniProtKB-UniRule"/>
</dbReference>
<dbReference type="Gene3D" id="2.40.30.130">
    <property type="match status" value="1"/>
</dbReference>
<evidence type="ECO:0000259" key="15">
    <source>
        <dbReference type="PROSITE" id="PS50860"/>
    </source>
</evidence>
<comment type="similarity">
    <text evidence="1">Belongs to the class-II aminoacyl-tRNA synthetase family. Alax-L subfamily.</text>
</comment>
<evidence type="ECO:0000256" key="13">
    <source>
        <dbReference type="ARBA" id="ARBA00048300"/>
    </source>
</evidence>
<comment type="subunit">
    <text evidence="14">Monomer.</text>
</comment>
<dbReference type="GO" id="GO:0006419">
    <property type="term" value="P:alanyl-tRNA aminoacylation"/>
    <property type="evidence" value="ECO:0007669"/>
    <property type="project" value="InterPro"/>
</dbReference>
<dbReference type="GO" id="GO:0005739">
    <property type="term" value="C:mitochondrion"/>
    <property type="evidence" value="ECO:0007669"/>
    <property type="project" value="TreeGrafter"/>
</dbReference>
<evidence type="ECO:0000256" key="5">
    <source>
        <dbReference type="ARBA" id="ARBA00022598"/>
    </source>
</evidence>
<protein>
    <recommendedName>
        <fullName evidence="3">Alanine--tRNA ligase</fullName>
        <ecNumber evidence="2">6.1.1.7</ecNumber>
    </recommendedName>
</protein>
<dbReference type="PRINTS" id="PR00980">
    <property type="entry name" value="TRNASYNTHALA"/>
</dbReference>
<evidence type="ECO:0000313" key="16">
    <source>
        <dbReference type="EMBL" id="CAF0959030.1"/>
    </source>
</evidence>
<evidence type="ECO:0000256" key="1">
    <source>
        <dbReference type="ARBA" id="ARBA00008429"/>
    </source>
</evidence>
<dbReference type="FunFam" id="3.30.980.10:FF:000004">
    <property type="entry name" value="Alanine--tRNA ligase, cytoplasmic"/>
    <property type="match status" value="1"/>
</dbReference>
<dbReference type="InterPro" id="IPR018164">
    <property type="entry name" value="Ala-tRNA-synth_IIc_N"/>
</dbReference>
<dbReference type="Gene3D" id="3.30.930.10">
    <property type="entry name" value="Bira Bifunctional Protein, Domain 2"/>
    <property type="match status" value="1"/>
</dbReference>
<keyword evidence="12 14" id="KW-0030">Aminoacyl-tRNA synthetase</keyword>
<keyword evidence="11 14" id="KW-0648">Protein biosynthesis</keyword>
<dbReference type="NCBIfam" id="TIGR00344">
    <property type="entry name" value="alaS"/>
    <property type="match status" value="1"/>
</dbReference>
<reference evidence="17" key="1">
    <citation type="submission" date="2021-02" db="EMBL/GenBank/DDBJ databases">
        <authorList>
            <person name="Nowell W R."/>
        </authorList>
    </citation>
    <scope>NUCLEOTIDE SEQUENCE</scope>
</reference>